<organism evidence="2 3">
    <name type="scientific">Corallincola platygyrae</name>
    <dbReference type="NCBI Taxonomy" id="1193278"/>
    <lineage>
        <taxon>Bacteria</taxon>
        <taxon>Pseudomonadati</taxon>
        <taxon>Pseudomonadota</taxon>
        <taxon>Gammaproteobacteria</taxon>
        <taxon>Alteromonadales</taxon>
        <taxon>Psychromonadaceae</taxon>
        <taxon>Corallincola</taxon>
    </lineage>
</organism>
<evidence type="ECO:0000313" key="2">
    <source>
        <dbReference type="EMBL" id="MFD2094568.1"/>
    </source>
</evidence>
<dbReference type="PIRSF" id="PIRSF016493">
    <property type="entry name" value="Glycyl_aminpptds"/>
    <property type="match status" value="1"/>
</dbReference>
<proteinExistence type="predicted"/>
<dbReference type="SMART" id="SM00228">
    <property type="entry name" value="PDZ"/>
    <property type="match status" value="1"/>
</dbReference>
<evidence type="ECO:0000259" key="1">
    <source>
        <dbReference type="SMART" id="SM00228"/>
    </source>
</evidence>
<dbReference type="Gene3D" id="2.30.42.10">
    <property type="match status" value="1"/>
</dbReference>
<dbReference type="InterPro" id="IPR024191">
    <property type="entry name" value="Peptidase_M61"/>
</dbReference>
<dbReference type="InterPro" id="IPR027268">
    <property type="entry name" value="Peptidase_M4/M1_CTD_sf"/>
</dbReference>
<dbReference type="InterPro" id="IPR007963">
    <property type="entry name" value="Peptidase_M61_catalytic"/>
</dbReference>
<dbReference type="RefSeq" id="WP_345338735.1">
    <property type="nucleotide sequence ID" value="NZ_BAABLI010000007.1"/>
</dbReference>
<gene>
    <name evidence="2" type="ORF">ACFSJ3_01100</name>
</gene>
<protein>
    <submittedName>
        <fullName evidence="2">M61 family metallopeptidase</fullName>
    </submittedName>
</protein>
<sequence>MIEYSICPADPHAHIFEVSLTFQPQGEESLRLWLPGWIPGSYMIREFARHIVEINAEQNGLPLPIIKLDKHSWQLSPLSDEPVQVRYKVYAFDSSVRAAYLDQLRGFFNGTSVFLTVEGYEQEPVSLEIEPPLDPQWSHWRVATTLTENGATRYGFGRYSAENYDELIDHPVELGDFSLASFNVEGVQHDIVIAGHHNADLERLCRDLRVICHYQINFFGKPAPMERYMFLVNAVGNGYGGLEHRASTALLCSRYDLPQVGEESVSKSYRTFLALCSHEYFHTWNVKRLKPDAFVPYQLDKESYTEQLWWYEGVTSYYDELILVRSGLISHDDYLTMLAETITRVQKGLGRKRQTVAESSFDAWTRFYLQDANAPNAIVSYYTKGSLIALALDLSLRRDTDNQYNLDLVVQTLWQEFGRTGLPTRDHTVIDLIERLTGLDYEPFFERYLYSTDEIPLEELLNDVGVLLKLRHTTSIQDKGGKPASPTNQQKWQFGAMIAQSADGGVKIQSVHNGSAAEDAGLAPGDELVAFDNVKVSFSNFNDRFVRHTSQCQRGDQITMHVFRDDQMLVMALPLRETMPDTAILTINDHQAALAWLDGQRYN</sequence>
<dbReference type="InterPro" id="IPR040756">
    <property type="entry name" value="Peptidase_M61_N"/>
</dbReference>
<dbReference type="Pfam" id="PF13180">
    <property type="entry name" value="PDZ_2"/>
    <property type="match status" value="1"/>
</dbReference>
<feature type="domain" description="PDZ" evidence="1">
    <location>
        <begin position="492"/>
        <end position="566"/>
    </location>
</feature>
<dbReference type="SUPFAM" id="SSF55486">
    <property type="entry name" value="Metalloproteases ('zincins'), catalytic domain"/>
    <property type="match status" value="1"/>
</dbReference>
<dbReference type="Gene3D" id="1.10.390.10">
    <property type="entry name" value="Neutral Protease Domain 2"/>
    <property type="match status" value="1"/>
</dbReference>
<dbReference type="InterPro" id="IPR001478">
    <property type="entry name" value="PDZ"/>
</dbReference>
<dbReference type="Pfam" id="PF05299">
    <property type="entry name" value="Peptidase_M61"/>
    <property type="match status" value="1"/>
</dbReference>
<reference evidence="3" key="1">
    <citation type="journal article" date="2019" name="Int. J. Syst. Evol. Microbiol.">
        <title>The Global Catalogue of Microorganisms (GCM) 10K type strain sequencing project: providing services to taxonomists for standard genome sequencing and annotation.</title>
        <authorList>
            <consortium name="The Broad Institute Genomics Platform"/>
            <consortium name="The Broad Institute Genome Sequencing Center for Infectious Disease"/>
            <person name="Wu L."/>
            <person name="Ma J."/>
        </authorList>
    </citation>
    <scope>NUCLEOTIDE SEQUENCE [LARGE SCALE GENOMIC DNA]</scope>
    <source>
        <strain evidence="3">CGMCC 1.10992</strain>
    </source>
</reference>
<accession>A0ABW4XIR8</accession>
<dbReference type="EMBL" id="JBHUHT010000004">
    <property type="protein sequence ID" value="MFD2094568.1"/>
    <property type="molecule type" value="Genomic_DNA"/>
</dbReference>
<dbReference type="Pfam" id="PF17899">
    <property type="entry name" value="Peptidase_M61_N"/>
    <property type="match status" value="1"/>
</dbReference>
<dbReference type="SUPFAM" id="SSF50156">
    <property type="entry name" value="PDZ domain-like"/>
    <property type="match status" value="1"/>
</dbReference>
<dbReference type="Gene3D" id="2.60.40.3650">
    <property type="match status" value="1"/>
</dbReference>
<evidence type="ECO:0000313" key="3">
    <source>
        <dbReference type="Proteomes" id="UP001597380"/>
    </source>
</evidence>
<name>A0ABW4XIR8_9GAMM</name>
<dbReference type="InterPro" id="IPR036034">
    <property type="entry name" value="PDZ_sf"/>
</dbReference>
<dbReference type="Proteomes" id="UP001597380">
    <property type="component" value="Unassembled WGS sequence"/>
</dbReference>
<keyword evidence="3" id="KW-1185">Reference proteome</keyword>
<comment type="caution">
    <text evidence="2">The sequence shown here is derived from an EMBL/GenBank/DDBJ whole genome shotgun (WGS) entry which is preliminary data.</text>
</comment>